<dbReference type="FunFam" id="3.40.1480.10:FF:000002">
    <property type="entry name" value="Glycerate kinase"/>
    <property type="match status" value="1"/>
</dbReference>
<evidence type="ECO:0000259" key="1">
    <source>
        <dbReference type="Pfam" id="PF05161"/>
    </source>
</evidence>
<accession>A0A840C9T9</accession>
<dbReference type="Gene3D" id="3.40.1480.10">
    <property type="entry name" value="MOFRL domain"/>
    <property type="match status" value="1"/>
</dbReference>
<dbReference type="Pfam" id="PF05161">
    <property type="entry name" value="MOFRL"/>
    <property type="match status" value="1"/>
</dbReference>
<proteinExistence type="predicted"/>
<evidence type="ECO:0000313" key="3">
    <source>
        <dbReference type="EMBL" id="MBB4019616.1"/>
    </source>
</evidence>
<keyword evidence="4" id="KW-1185">Reference proteome</keyword>
<protein>
    <submittedName>
        <fullName evidence="3">Hydroxypyruvate reductase</fullName>
        <ecNumber evidence="3">1.1.1.81</ecNumber>
    </submittedName>
</protein>
<dbReference type="EMBL" id="JACIEN010000008">
    <property type="protein sequence ID" value="MBB4019616.1"/>
    <property type="molecule type" value="Genomic_DNA"/>
</dbReference>
<keyword evidence="3" id="KW-0560">Oxidoreductase</keyword>
<dbReference type="AlphaFoldDB" id="A0A840C9T9"/>
<feature type="domain" description="MOFRL-associated" evidence="2">
    <location>
        <begin position="29"/>
        <end position="255"/>
    </location>
</feature>
<dbReference type="InterPro" id="IPR039760">
    <property type="entry name" value="MOFRL_protein"/>
</dbReference>
<evidence type="ECO:0000313" key="4">
    <source>
        <dbReference type="Proteomes" id="UP000577362"/>
    </source>
</evidence>
<dbReference type="PANTHER" id="PTHR12227:SF0">
    <property type="entry name" value="GLYCERATE KINASE"/>
    <property type="match status" value="1"/>
</dbReference>
<dbReference type="InterPro" id="IPR007835">
    <property type="entry name" value="MOFRL"/>
</dbReference>
<dbReference type="Pfam" id="PF13660">
    <property type="entry name" value="DUF4147"/>
    <property type="match status" value="1"/>
</dbReference>
<dbReference type="GO" id="GO:0016618">
    <property type="term" value="F:hydroxypyruvate reductase [NAD(P)H] activity"/>
    <property type="evidence" value="ECO:0007669"/>
    <property type="project" value="UniProtKB-EC"/>
</dbReference>
<reference evidence="3 4" key="1">
    <citation type="submission" date="2020-08" db="EMBL/GenBank/DDBJ databases">
        <title>Genomic Encyclopedia of Type Strains, Phase IV (KMG-IV): sequencing the most valuable type-strain genomes for metagenomic binning, comparative biology and taxonomic classification.</title>
        <authorList>
            <person name="Goeker M."/>
        </authorList>
    </citation>
    <scope>NUCLEOTIDE SEQUENCE [LARGE SCALE GENOMIC DNA]</scope>
    <source>
        <strain evidence="3 4">DSM 103737</strain>
    </source>
</reference>
<keyword evidence="3" id="KW-0670">Pyruvate</keyword>
<dbReference type="Proteomes" id="UP000577362">
    <property type="component" value="Unassembled WGS sequence"/>
</dbReference>
<dbReference type="GO" id="GO:0005737">
    <property type="term" value="C:cytoplasm"/>
    <property type="evidence" value="ECO:0007669"/>
    <property type="project" value="TreeGrafter"/>
</dbReference>
<dbReference type="InterPro" id="IPR037035">
    <property type="entry name" value="GK-like_C_sf"/>
</dbReference>
<gene>
    <name evidence="3" type="ORF">GGR16_004671</name>
</gene>
<dbReference type="SUPFAM" id="SSF82544">
    <property type="entry name" value="GckA/TtuD-like"/>
    <property type="match status" value="1"/>
</dbReference>
<dbReference type="InterPro" id="IPR025286">
    <property type="entry name" value="MOFRL_assoc_dom"/>
</dbReference>
<dbReference type="Gene3D" id="3.40.50.10180">
    <property type="entry name" value="Glycerate kinase, MOFRL-like N-terminal domain"/>
    <property type="match status" value="1"/>
</dbReference>
<dbReference type="InterPro" id="IPR038614">
    <property type="entry name" value="GK_N_sf"/>
</dbReference>
<sequence length="450" mass="45990">MAEGLGDEGMADLNAAHLSGPVGARRAVLEAVFEAAVAAAHPRLCLPQHLPPPPASGRIILLAAGKAAASMTVVAEEFYESEYRLPRERMTGIAVTRHGYGQPTQWIEIVEAGHPVPDAAGLAATERALALAAGAHKEDLVLVLLSGGGSANWIAPAGNLTLAEKQGITRALLRSGASIDEINAVRKHLSRIKGGRLARCAAPATILTLAISDVPRDDPSTIASGPTVPDPTTLAEARAIAARRGVPLTASAEALLDDPANESPKAGDPAFAHSRFEIIARPADSIALAARTARDAGYEPIVLGADLEGEAREVAADHARQALALREAGRRAAIISGGELTVTLKGKGRGGPNQEYALALALALDGAAGISALAGDTDGTDGGGGAASDPAGAIVDETTIARARGLGLDPAASLADNDSTRFFEALGDLLLPGPTRTNVNDCRVILVDDR</sequence>
<comment type="caution">
    <text evidence="3">The sequence shown here is derived from an EMBL/GenBank/DDBJ whole genome shotgun (WGS) entry which is preliminary data.</text>
</comment>
<dbReference type="GO" id="GO:0008887">
    <property type="term" value="F:glycerate kinase activity"/>
    <property type="evidence" value="ECO:0007669"/>
    <property type="project" value="InterPro"/>
</dbReference>
<organism evidence="3 4">
    <name type="scientific">Chelatococcus caeni</name>
    <dbReference type="NCBI Taxonomy" id="1348468"/>
    <lineage>
        <taxon>Bacteria</taxon>
        <taxon>Pseudomonadati</taxon>
        <taxon>Pseudomonadota</taxon>
        <taxon>Alphaproteobacteria</taxon>
        <taxon>Hyphomicrobiales</taxon>
        <taxon>Chelatococcaceae</taxon>
        <taxon>Chelatococcus</taxon>
    </lineage>
</organism>
<dbReference type="PANTHER" id="PTHR12227">
    <property type="entry name" value="GLYCERATE KINASE"/>
    <property type="match status" value="1"/>
</dbReference>
<feature type="domain" description="MOFRL" evidence="1">
    <location>
        <begin position="333"/>
        <end position="441"/>
    </location>
</feature>
<evidence type="ECO:0000259" key="2">
    <source>
        <dbReference type="Pfam" id="PF13660"/>
    </source>
</evidence>
<name>A0A840C9T9_9HYPH</name>
<dbReference type="EC" id="1.1.1.81" evidence="3"/>